<proteinExistence type="predicted"/>
<keyword evidence="1" id="KW-0547">Nucleotide-binding</keyword>
<evidence type="ECO:0000313" key="5">
    <source>
        <dbReference type="Proteomes" id="UP001167919"/>
    </source>
</evidence>
<dbReference type="InterPro" id="IPR003593">
    <property type="entry name" value="AAA+_ATPase"/>
</dbReference>
<name>A0AAJ1RAU6_9LACO</name>
<dbReference type="GO" id="GO:0005524">
    <property type="term" value="F:ATP binding"/>
    <property type="evidence" value="ECO:0007669"/>
    <property type="project" value="UniProtKB-KW"/>
</dbReference>
<dbReference type="SUPFAM" id="SSF52540">
    <property type="entry name" value="P-loop containing nucleoside triphosphate hydrolases"/>
    <property type="match status" value="1"/>
</dbReference>
<evidence type="ECO:0000256" key="1">
    <source>
        <dbReference type="ARBA" id="ARBA00022741"/>
    </source>
</evidence>
<dbReference type="AlphaFoldDB" id="A0AAJ1RAU6"/>
<protein>
    <submittedName>
        <fullName evidence="4">ATP-binding cassette domain-containing protein</fullName>
    </submittedName>
</protein>
<dbReference type="InterPro" id="IPR027417">
    <property type="entry name" value="P-loop_NTPase"/>
</dbReference>
<evidence type="ECO:0000313" key="4">
    <source>
        <dbReference type="EMBL" id="MDN6899412.1"/>
    </source>
</evidence>
<dbReference type="Gene3D" id="3.40.50.300">
    <property type="entry name" value="P-loop containing nucleotide triphosphate hydrolases"/>
    <property type="match status" value="1"/>
</dbReference>
<dbReference type="PANTHER" id="PTHR42798">
    <property type="entry name" value="LIPOPROTEIN-RELEASING SYSTEM ATP-BINDING PROTEIN LOLD"/>
    <property type="match status" value="1"/>
</dbReference>
<organism evidence="4 5">
    <name type="scientific">Oenococcus sicerae</name>
    <dbReference type="NCBI Taxonomy" id="2203724"/>
    <lineage>
        <taxon>Bacteria</taxon>
        <taxon>Bacillati</taxon>
        <taxon>Bacillota</taxon>
        <taxon>Bacilli</taxon>
        <taxon>Lactobacillales</taxon>
        <taxon>Lactobacillaceae</taxon>
        <taxon>Oenococcus</taxon>
    </lineage>
</organism>
<dbReference type="GO" id="GO:0016887">
    <property type="term" value="F:ATP hydrolysis activity"/>
    <property type="evidence" value="ECO:0007669"/>
    <property type="project" value="InterPro"/>
</dbReference>
<dbReference type="SMART" id="SM00382">
    <property type="entry name" value="AAA"/>
    <property type="match status" value="1"/>
</dbReference>
<dbReference type="Pfam" id="PF00005">
    <property type="entry name" value="ABC_tran"/>
    <property type="match status" value="1"/>
</dbReference>
<accession>A0AAJ1RAU6</accession>
<dbReference type="Proteomes" id="UP001167919">
    <property type="component" value="Unassembled WGS sequence"/>
</dbReference>
<dbReference type="InterPro" id="IPR003439">
    <property type="entry name" value="ABC_transporter-like_ATP-bd"/>
</dbReference>
<sequence length="211" mass="23602">MKLVLNNLGKSYNNKRILDHFNLTVQPGEFIGIVGKSGSGKSTILNILGLFDNYDQGGYLIDDKRVPKINSSAATKMIRQKINYLFQNFALVNNLTVQQNLLLALKYTKLTKKNQQLQIDQALMRVGLSGRNKEIVATLSGGEQQQLAIARTMLKPGELILADEPTAALDKDNRNLVFDLLMQLNANRKTIIMVTHDLELAKRIPRVIEIG</sequence>
<evidence type="ECO:0000256" key="2">
    <source>
        <dbReference type="ARBA" id="ARBA00022840"/>
    </source>
</evidence>
<dbReference type="RefSeq" id="WP_301710789.1">
    <property type="nucleotide sequence ID" value="NZ_SDWY01000001.1"/>
</dbReference>
<keyword evidence="2 4" id="KW-0067">ATP-binding</keyword>
<gene>
    <name evidence="4" type="ORF">EVC35_00095</name>
</gene>
<dbReference type="PANTHER" id="PTHR42798:SF4">
    <property type="entry name" value="ABC TRANSPORTER DOMAIN-CONTAINING PROTEIN"/>
    <property type="match status" value="1"/>
</dbReference>
<reference evidence="4" key="1">
    <citation type="submission" date="2019-01" db="EMBL/GenBank/DDBJ databases">
        <title>Oenococcus sicerae UCMA17102.</title>
        <authorList>
            <person name="Cousin F.J."/>
            <person name="Le Guellec R."/>
            <person name="Cretenet M."/>
        </authorList>
    </citation>
    <scope>NUCLEOTIDE SEQUENCE</scope>
    <source>
        <strain evidence="4">UCMA17102</strain>
    </source>
</reference>
<feature type="domain" description="ABC transporter" evidence="3">
    <location>
        <begin position="3"/>
        <end position="210"/>
    </location>
</feature>
<dbReference type="PROSITE" id="PS50893">
    <property type="entry name" value="ABC_TRANSPORTER_2"/>
    <property type="match status" value="1"/>
</dbReference>
<comment type="caution">
    <text evidence="4">The sequence shown here is derived from an EMBL/GenBank/DDBJ whole genome shotgun (WGS) entry which is preliminary data.</text>
</comment>
<evidence type="ECO:0000259" key="3">
    <source>
        <dbReference type="PROSITE" id="PS50893"/>
    </source>
</evidence>
<dbReference type="EMBL" id="SDWY01000001">
    <property type="protein sequence ID" value="MDN6899412.1"/>
    <property type="molecule type" value="Genomic_DNA"/>
</dbReference>